<dbReference type="PANTHER" id="PTHR31339">
    <property type="entry name" value="PECTIN LYASE-RELATED"/>
    <property type="match status" value="1"/>
</dbReference>
<organism evidence="5 6">
    <name type="scientific">Thalassobacterium maritimum</name>
    <dbReference type="NCBI Taxonomy" id="3041265"/>
    <lineage>
        <taxon>Bacteria</taxon>
        <taxon>Pseudomonadati</taxon>
        <taxon>Verrucomicrobiota</taxon>
        <taxon>Opitutia</taxon>
        <taxon>Puniceicoccales</taxon>
        <taxon>Coraliomargaritaceae</taxon>
        <taxon>Thalassobacterium</taxon>
    </lineage>
</organism>
<sequence>MMTQDLSFDLPRLPRIPNFAVNICSHGAVPGEEGLITQSIAAAIEACASAGGGRVVVPKGLWLTGPIHLCSHVELHLEHGAELRFSTQPEDYLPVVFQQRGGIRCYNYSPFIYAHECHDIAITGKGVLDGQGSSWWPWKQQQPGMVDLFKANAERRPVEQRVYGTPEHGVRPPFIQTINCRNVLIEGLTLLNSPAWTIHPVWCEDLTVRHVKIKNPADAHNTDGIDPDGCRKVLIEHCRVDTGDDGICIKSGREYDGWESGRPCENILIRHCEVRSAHGGIVIGSEMAAGVRNVFAHNCCFNGTEIGIRLKTRMGRGGYIRDVRIEQIKMLNIRDDAILITMRYNGEQLDAAMAGSLAIPTIENIALADIECEPKDKAIRLFGLEGHPLRNISLARVSLQSPEQIVQEFVTGLEFCP</sequence>
<evidence type="ECO:0000313" key="6">
    <source>
        <dbReference type="Proteomes" id="UP001225316"/>
    </source>
</evidence>
<dbReference type="InterPro" id="IPR012334">
    <property type="entry name" value="Pectin_lyas_fold"/>
</dbReference>
<protein>
    <submittedName>
        <fullName evidence="5">Glycoside hydrolase family 28 protein</fullName>
    </submittedName>
</protein>
<proteinExistence type="inferred from homology"/>
<dbReference type="InterPro" id="IPR006626">
    <property type="entry name" value="PbH1"/>
</dbReference>
<keyword evidence="3 4" id="KW-0326">Glycosidase</keyword>
<dbReference type="Pfam" id="PF00295">
    <property type="entry name" value="Glyco_hydro_28"/>
    <property type="match status" value="1"/>
</dbReference>
<dbReference type="Proteomes" id="UP001225316">
    <property type="component" value="Unassembled WGS sequence"/>
</dbReference>
<evidence type="ECO:0000313" key="5">
    <source>
        <dbReference type="EMBL" id="MDQ8206344.1"/>
    </source>
</evidence>
<evidence type="ECO:0000256" key="2">
    <source>
        <dbReference type="ARBA" id="ARBA00022801"/>
    </source>
</evidence>
<dbReference type="RefSeq" id="WP_308948388.1">
    <property type="nucleotide sequence ID" value="NZ_JARXHW010000003.1"/>
</dbReference>
<accession>A0ABU1AQA4</accession>
<comment type="caution">
    <text evidence="5">The sequence shown here is derived from an EMBL/GenBank/DDBJ whole genome shotgun (WGS) entry which is preliminary data.</text>
</comment>
<comment type="similarity">
    <text evidence="1 4">Belongs to the glycosyl hydrolase 28 family.</text>
</comment>
<dbReference type="PANTHER" id="PTHR31339:SF9">
    <property type="entry name" value="PLASMIN AND FIBRONECTIN-BINDING PROTEIN A"/>
    <property type="match status" value="1"/>
</dbReference>
<evidence type="ECO:0000256" key="1">
    <source>
        <dbReference type="ARBA" id="ARBA00008834"/>
    </source>
</evidence>
<dbReference type="SUPFAM" id="SSF51126">
    <property type="entry name" value="Pectin lyase-like"/>
    <property type="match status" value="1"/>
</dbReference>
<dbReference type="InterPro" id="IPR011050">
    <property type="entry name" value="Pectin_lyase_fold/virulence"/>
</dbReference>
<name>A0ABU1AQA4_9BACT</name>
<dbReference type="InterPro" id="IPR051801">
    <property type="entry name" value="GH28_Enzymes"/>
</dbReference>
<keyword evidence="2 4" id="KW-0378">Hydrolase</keyword>
<dbReference type="GO" id="GO:0016787">
    <property type="term" value="F:hydrolase activity"/>
    <property type="evidence" value="ECO:0007669"/>
    <property type="project" value="UniProtKB-KW"/>
</dbReference>
<dbReference type="EMBL" id="JARXHW010000003">
    <property type="protein sequence ID" value="MDQ8206344.1"/>
    <property type="molecule type" value="Genomic_DNA"/>
</dbReference>
<evidence type="ECO:0000256" key="4">
    <source>
        <dbReference type="RuleBase" id="RU361169"/>
    </source>
</evidence>
<gene>
    <name evidence="5" type="ORF">QEH52_02410</name>
</gene>
<evidence type="ECO:0000256" key="3">
    <source>
        <dbReference type="ARBA" id="ARBA00023295"/>
    </source>
</evidence>
<dbReference type="Gene3D" id="2.160.20.10">
    <property type="entry name" value="Single-stranded right-handed beta-helix, Pectin lyase-like"/>
    <property type="match status" value="1"/>
</dbReference>
<dbReference type="InterPro" id="IPR000743">
    <property type="entry name" value="Glyco_hydro_28"/>
</dbReference>
<reference evidence="5 6" key="1">
    <citation type="submission" date="2023-04" db="EMBL/GenBank/DDBJ databases">
        <title>A novel bacteria isolated from coastal sediment.</title>
        <authorList>
            <person name="Liu X.-J."/>
            <person name="Du Z.-J."/>
        </authorList>
    </citation>
    <scope>NUCLEOTIDE SEQUENCE [LARGE SCALE GENOMIC DNA]</scope>
    <source>
        <strain evidence="5 6">SDUM461003</strain>
    </source>
</reference>
<dbReference type="SMART" id="SM00710">
    <property type="entry name" value="PbH1"/>
    <property type="match status" value="4"/>
</dbReference>
<keyword evidence="6" id="KW-1185">Reference proteome</keyword>